<evidence type="ECO:0000313" key="10">
    <source>
        <dbReference type="EMBL" id="QUE55221.1"/>
    </source>
</evidence>
<keyword evidence="6 7" id="KW-0472">Membrane</keyword>
<feature type="transmembrane region" description="Helical" evidence="7">
    <location>
        <begin position="65"/>
        <end position="88"/>
    </location>
</feature>
<dbReference type="PANTHER" id="PTHR24221:SF654">
    <property type="entry name" value="ATP-BINDING CASSETTE SUB-FAMILY B MEMBER 6"/>
    <property type="match status" value="1"/>
</dbReference>
<keyword evidence="4 10" id="KW-0067">ATP-binding</keyword>
<feature type="transmembrane region" description="Helical" evidence="7">
    <location>
        <begin position="30"/>
        <end position="53"/>
    </location>
</feature>
<dbReference type="InterPro" id="IPR036640">
    <property type="entry name" value="ABC1_TM_sf"/>
</dbReference>
<dbReference type="SUPFAM" id="SSF90123">
    <property type="entry name" value="ABC transporter transmembrane region"/>
    <property type="match status" value="1"/>
</dbReference>
<dbReference type="SUPFAM" id="SSF52540">
    <property type="entry name" value="P-loop containing nucleoside triphosphate hydrolases"/>
    <property type="match status" value="1"/>
</dbReference>
<keyword evidence="5 7" id="KW-1133">Transmembrane helix</keyword>
<evidence type="ECO:0000256" key="1">
    <source>
        <dbReference type="ARBA" id="ARBA00004651"/>
    </source>
</evidence>
<feature type="transmembrane region" description="Helical" evidence="7">
    <location>
        <begin position="280"/>
        <end position="299"/>
    </location>
</feature>
<dbReference type="SMART" id="SM00382">
    <property type="entry name" value="AAA"/>
    <property type="match status" value="1"/>
</dbReference>
<evidence type="ECO:0000259" key="8">
    <source>
        <dbReference type="PROSITE" id="PS50893"/>
    </source>
</evidence>
<feature type="domain" description="ABC transmembrane type-1" evidence="9">
    <location>
        <begin position="32"/>
        <end position="313"/>
    </location>
</feature>
<evidence type="ECO:0000256" key="6">
    <source>
        <dbReference type="ARBA" id="ARBA00023136"/>
    </source>
</evidence>
<dbReference type="EMBL" id="CP073084">
    <property type="protein sequence ID" value="QUE55221.1"/>
    <property type="molecule type" value="Genomic_DNA"/>
</dbReference>
<evidence type="ECO:0000256" key="3">
    <source>
        <dbReference type="ARBA" id="ARBA00022741"/>
    </source>
</evidence>
<dbReference type="InterPro" id="IPR011527">
    <property type="entry name" value="ABC1_TM_dom"/>
</dbReference>
<organism evidence="10 11">
    <name type="scientific">Streptococcus oriscaviae</name>
    <dbReference type="NCBI Taxonomy" id="2781599"/>
    <lineage>
        <taxon>Bacteria</taxon>
        <taxon>Bacillati</taxon>
        <taxon>Bacillota</taxon>
        <taxon>Bacilli</taxon>
        <taxon>Lactobacillales</taxon>
        <taxon>Streptococcaceae</taxon>
        <taxon>Streptococcus</taxon>
    </lineage>
</organism>
<dbReference type="Proteomes" id="UP000677616">
    <property type="component" value="Chromosome"/>
</dbReference>
<dbReference type="PROSITE" id="PS50893">
    <property type="entry name" value="ABC_TRANSPORTER_2"/>
    <property type="match status" value="1"/>
</dbReference>
<reference evidence="10 11" key="1">
    <citation type="submission" date="2021-04" db="EMBL/GenBank/DDBJ databases">
        <title>Complete genome sequence of a novel Streptococcus species.</title>
        <authorList>
            <person name="Teng J.L.L."/>
        </authorList>
    </citation>
    <scope>NUCLEOTIDE SEQUENCE [LARGE SCALE GENOMIC DNA]</scope>
    <source>
        <strain evidence="10 11">HKU75</strain>
    </source>
</reference>
<comment type="subcellular location">
    <subcellularLocation>
        <location evidence="1">Cell membrane</location>
        <topology evidence="1">Multi-pass membrane protein</topology>
    </subcellularLocation>
</comment>
<proteinExistence type="predicted"/>
<dbReference type="CDD" id="cd03228">
    <property type="entry name" value="ABCC_MRP_Like"/>
    <property type="match status" value="1"/>
</dbReference>
<feature type="domain" description="ABC transporter" evidence="8">
    <location>
        <begin position="345"/>
        <end position="577"/>
    </location>
</feature>
<feature type="transmembrane region" description="Helical" evidence="7">
    <location>
        <begin position="254"/>
        <end position="274"/>
    </location>
</feature>
<dbReference type="Gene3D" id="1.20.1560.10">
    <property type="entry name" value="ABC transporter type 1, transmembrane domain"/>
    <property type="match status" value="1"/>
</dbReference>
<dbReference type="InterPro" id="IPR003593">
    <property type="entry name" value="AAA+_ATPase"/>
</dbReference>
<dbReference type="PROSITE" id="PS50929">
    <property type="entry name" value="ABC_TM1F"/>
    <property type="match status" value="1"/>
</dbReference>
<dbReference type="RefSeq" id="WP_212572786.1">
    <property type="nucleotide sequence ID" value="NZ_CP073084.1"/>
</dbReference>
<evidence type="ECO:0000256" key="2">
    <source>
        <dbReference type="ARBA" id="ARBA00022692"/>
    </source>
</evidence>
<accession>A0ABX7YNQ4</accession>
<dbReference type="InterPro" id="IPR003439">
    <property type="entry name" value="ABC_transporter-like_ATP-bd"/>
</dbReference>
<dbReference type="Pfam" id="PF00005">
    <property type="entry name" value="ABC_tran"/>
    <property type="match status" value="1"/>
</dbReference>
<keyword evidence="3" id="KW-0547">Nucleotide-binding</keyword>
<evidence type="ECO:0000256" key="4">
    <source>
        <dbReference type="ARBA" id="ARBA00022840"/>
    </source>
</evidence>
<keyword evidence="11" id="KW-1185">Reference proteome</keyword>
<dbReference type="InterPro" id="IPR027417">
    <property type="entry name" value="P-loop_NTPase"/>
</dbReference>
<protein>
    <submittedName>
        <fullName evidence="10">ABC transporter ATP-binding protein/permease</fullName>
    </submittedName>
</protein>
<gene>
    <name evidence="10" type="ORF">INT76_04930</name>
</gene>
<evidence type="ECO:0000259" key="9">
    <source>
        <dbReference type="PROSITE" id="PS50929"/>
    </source>
</evidence>
<evidence type="ECO:0000313" key="11">
    <source>
        <dbReference type="Proteomes" id="UP000677616"/>
    </source>
</evidence>
<keyword evidence="2 7" id="KW-0812">Transmembrane</keyword>
<dbReference type="PANTHER" id="PTHR24221">
    <property type="entry name" value="ATP-BINDING CASSETTE SUB-FAMILY B"/>
    <property type="match status" value="1"/>
</dbReference>
<feature type="transmembrane region" description="Helical" evidence="7">
    <location>
        <begin position="159"/>
        <end position="188"/>
    </location>
</feature>
<sequence length="587" mass="65640">MAQQEERISRQKRKALLARLKERIKPKMGLVVLSAVLAWAQFLMRIISFYLIARGFATYLAGGKLDIVGLLALLLGLNAFGFGIALLAKNLQGLASQYARDSLKQSFFEALLAQDGQFESQATAADVFTIASQGIDSLDTYYSYYMASALRTYFNCTTVLLLVFFIFPMGGFIFILALPLIPISIIAMQKRSKKIMNRYWASYMDVGNLFLDDLKGLNTLYSYQADGLYEQSFNRQAEDFRDATMELLSFQLQAVGYMDAVMYLGIGVSGFVAVQELAAGNLSPFSMLFFVLIATEFFAPIREQGYGMHLVMMNTKMADRIFGFLDKMMKTDEEANQELPAFSKMELADVTFSYGEKQVLDGISMSLTAGHIYAFAGESGQGKTTLAQILLKRLIPDKGQVFLGDRELANLSQTAINHQVLYVSGQSYLLNQSIYANLRMACDWSKEDILAWMEQHQVLQFVHDLPEGLDTVVGDDGAFLSPGQRQQVICARAVLAKRSLYIFDEVTSSVDQDNEGLIYDLIRLVSASAIVIVITHKMKQVEATDQILFLAENQKAQVADNSILYQTNPAYRQLVDSQRELEDAIYG</sequence>
<dbReference type="Pfam" id="PF00664">
    <property type="entry name" value="ABC_membrane"/>
    <property type="match status" value="1"/>
</dbReference>
<evidence type="ECO:0000256" key="7">
    <source>
        <dbReference type="SAM" id="Phobius"/>
    </source>
</evidence>
<dbReference type="GO" id="GO:0005524">
    <property type="term" value="F:ATP binding"/>
    <property type="evidence" value="ECO:0007669"/>
    <property type="project" value="UniProtKB-KW"/>
</dbReference>
<evidence type="ECO:0000256" key="5">
    <source>
        <dbReference type="ARBA" id="ARBA00022989"/>
    </source>
</evidence>
<name>A0ABX7YNQ4_9STRE</name>
<dbReference type="Gene3D" id="3.40.50.300">
    <property type="entry name" value="P-loop containing nucleotide triphosphate hydrolases"/>
    <property type="match status" value="1"/>
</dbReference>
<dbReference type="InterPro" id="IPR039421">
    <property type="entry name" value="Type_1_exporter"/>
</dbReference>